<proteinExistence type="predicted"/>
<keyword evidence="2" id="KW-1185">Reference proteome</keyword>
<gene>
    <name evidence="1" type="ORF">I4F81_000220</name>
</gene>
<evidence type="ECO:0000313" key="1">
    <source>
        <dbReference type="EMBL" id="KAK1857604.1"/>
    </source>
</evidence>
<comment type="caution">
    <text evidence="1">The sequence shown here is derived from an EMBL/GenBank/DDBJ whole genome shotgun (WGS) entry which is preliminary data.</text>
</comment>
<dbReference type="EMBL" id="CM020618">
    <property type="protein sequence ID" value="KAK1857604.1"/>
    <property type="molecule type" value="Genomic_DNA"/>
</dbReference>
<evidence type="ECO:0000313" key="2">
    <source>
        <dbReference type="Proteomes" id="UP000798662"/>
    </source>
</evidence>
<protein>
    <submittedName>
        <fullName evidence="1">Uncharacterized protein</fullName>
    </submittedName>
</protein>
<name>A0ACC3BIJ9_PYRYE</name>
<accession>A0ACC3BIJ9</accession>
<dbReference type="Proteomes" id="UP000798662">
    <property type="component" value="Chromosome 1"/>
</dbReference>
<organism evidence="1 2">
    <name type="scientific">Pyropia yezoensis</name>
    <name type="common">Susabi-nori</name>
    <name type="synonym">Porphyra yezoensis</name>
    <dbReference type="NCBI Taxonomy" id="2788"/>
    <lineage>
        <taxon>Eukaryota</taxon>
        <taxon>Rhodophyta</taxon>
        <taxon>Bangiophyceae</taxon>
        <taxon>Bangiales</taxon>
        <taxon>Bangiaceae</taxon>
        <taxon>Pyropia</taxon>
    </lineage>
</organism>
<reference evidence="1" key="1">
    <citation type="submission" date="2019-11" db="EMBL/GenBank/DDBJ databases">
        <title>Nori genome reveals adaptations in red seaweeds to the harsh intertidal environment.</title>
        <authorList>
            <person name="Wang D."/>
            <person name="Mao Y."/>
        </authorList>
    </citation>
    <scope>NUCLEOTIDE SEQUENCE</scope>
    <source>
        <tissue evidence="1">Gametophyte</tissue>
    </source>
</reference>
<sequence length="209" mass="21421">MPPLSFVSAAVGVARRASRVAVRQLPPVGWAAAFPTPGAAAATAAVPLRRRHRRAAARMAASAAAAAAPTPPPPGPGADVGGKRNGGWAAAPPPSDDDGGDVGDSGTGAFVVEAERTLFRRYQTVTERLVRYPSGRLVSRNRYSLFLALDPVVVASPAAADADEVITVHQGSLAAVRRMILGGEMSLPSAFVGLAALDYLRAAGYDTDA</sequence>